<evidence type="ECO:0000256" key="4">
    <source>
        <dbReference type="ARBA" id="ARBA00023125"/>
    </source>
</evidence>
<dbReference type="KEGG" id="pdx:Psed_1959"/>
<evidence type="ECO:0000256" key="6">
    <source>
        <dbReference type="SAM" id="MobiDB-lite"/>
    </source>
</evidence>
<dbReference type="HOGENOM" id="CLU_047691_3_0_11"/>
<keyword evidence="4" id="KW-0238">DNA-binding</keyword>
<dbReference type="InterPro" id="IPR039425">
    <property type="entry name" value="RNA_pol_sigma-70-like"/>
</dbReference>
<feature type="domain" description="RNA polymerase sigma factor 70 region 4 type 2" evidence="8">
    <location>
        <begin position="199"/>
        <end position="250"/>
    </location>
</feature>
<dbReference type="PANTHER" id="PTHR43133:SF8">
    <property type="entry name" value="RNA POLYMERASE SIGMA FACTOR HI_1459-RELATED"/>
    <property type="match status" value="1"/>
</dbReference>
<feature type="region of interest" description="Disordered" evidence="6">
    <location>
        <begin position="158"/>
        <end position="189"/>
    </location>
</feature>
<dbReference type="InterPro" id="IPR013249">
    <property type="entry name" value="RNA_pol_sigma70_r4_t2"/>
</dbReference>
<organism evidence="9 10">
    <name type="scientific">Pseudonocardia dioxanivorans (strain ATCC 55486 / DSM 44775 / JCM 13855 / CB1190)</name>
    <dbReference type="NCBI Taxonomy" id="675635"/>
    <lineage>
        <taxon>Bacteria</taxon>
        <taxon>Bacillati</taxon>
        <taxon>Actinomycetota</taxon>
        <taxon>Actinomycetes</taxon>
        <taxon>Pseudonocardiales</taxon>
        <taxon>Pseudonocardiaceae</taxon>
        <taxon>Pseudonocardia</taxon>
    </lineage>
</organism>
<dbReference type="STRING" id="675635.Psed_1959"/>
<evidence type="ECO:0000259" key="8">
    <source>
        <dbReference type="Pfam" id="PF08281"/>
    </source>
</evidence>
<dbReference type="PANTHER" id="PTHR43133">
    <property type="entry name" value="RNA POLYMERASE ECF-TYPE SIGMA FACTO"/>
    <property type="match status" value="1"/>
</dbReference>
<evidence type="ECO:0000313" key="10">
    <source>
        <dbReference type="Proteomes" id="UP000007809"/>
    </source>
</evidence>
<evidence type="ECO:0000256" key="3">
    <source>
        <dbReference type="ARBA" id="ARBA00023082"/>
    </source>
</evidence>
<dbReference type="GO" id="GO:0006352">
    <property type="term" value="P:DNA-templated transcription initiation"/>
    <property type="evidence" value="ECO:0007669"/>
    <property type="project" value="InterPro"/>
</dbReference>
<dbReference type="eggNOG" id="COG1595">
    <property type="taxonomic scope" value="Bacteria"/>
</dbReference>
<dbReference type="Pfam" id="PF04542">
    <property type="entry name" value="Sigma70_r2"/>
    <property type="match status" value="1"/>
</dbReference>
<sequence>MTDPDTGPDAGSVGVVTEGRMDGHERRDPGGTVAALRDAGDVRTPVPSAGPAPVPREAVEQPRPAVGARLADLDEHTLVVRAQEGDVRAFEALARRHQTALYRLAVRVLGNRSDAEDALQDSLLDAWRRIGSFRGDASFSTWTYRIVANRCTGMLRRTRPPVPVADPGAAGGDDAAGLVGRSRPRSPERQAELDAGMAALGDALAALPHDQRVCFVLRELEGLGYTEIAQITGTGEATVRGRIHRARKTLAEVMRPWR</sequence>
<dbReference type="Gene3D" id="1.10.1740.10">
    <property type="match status" value="1"/>
</dbReference>
<dbReference type="AlphaFoldDB" id="F4CVL4"/>
<dbReference type="GO" id="GO:0003677">
    <property type="term" value="F:DNA binding"/>
    <property type="evidence" value="ECO:0007669"/>
    <property type="project" value="UniProtKB-KW"/>
</dbReference>
<dbReference type="NCBIfam" id="TIGR02937">
    <property type="entry name" value="sigma70-ECF"/>
    <property type="match status" value="1"/>
</dbReference>
<dbReference type="InterPro" id="IPR013325">
    <property type="entry name" value="RNA_pol_sigma_r2"/>
</dbReference>
<dbReference type="GO" id="GO:0016987">
    <property type="term" value="F:sigma factor activity"/>
    <property type="evidence" value="ECO:0007669"/>
    <property type="project" value="UniProtKB-KW"/>
</dbReference>
<protein>
    <submittedName>
        <fullName evidence="9">RNA polymerase, sigma-24 subunit, ECF subfamily</fullName>
    </submittedName>
</protein>
<dbReference type="Gene3D" id="1.10.10.10">
    <property type="entry name" value="Winged helix-like DNA-binding domain superfamily/Winged helix DNA-binding domain"/>
    <property type="match status" value="1"/>
</dbReference>
<dbReference type="EMBL" id="CP002593">
    <property type="protein sequence ID" value="AEA24189.1"/>
    <property type="molecule type" value="Genomic_DNA"/>
</dbReference>
<evidence type="ECO:0000259" key="7">
    <source>
        <dbReference type="Pfam" id="PF04542"/>
    </source>
</evidence>
<dbReference type="SUPFAM" id="SSF88659">
    <property type="entry name" value="Sigma3 and sigma4 domains of RNA polymerase sigma factors"/>
    <property type="match status" value="1"/>
</dbReference>
<dbReference type="InterPro" id="IPR014284">
    <property type="entry name" value="RNA_pol_sigma-70_dom"/>
</dbReference>
<name>F4CVL4_PSEUX</name>
<gene>
    <name evidence="9" type="ordered locus">Psed_1959</name>
</gene>
<evidence type="ECO:0000256" key="5">
    <source>
        <dbReference type="ARBA" id="ARBA00023163"/>
    </source>
</evidence>
<accession>F4CVL4</accession>
<reference evidence="9 10" key="1">
    <citation type="journal article" date="2011" name="J. Bacteriol.">
        <title>Genome sequence of the 1,4-dioxane-degrading Pseudonocardia dioxanivorans strain CB1190.</title>
        <authorList>
            <person name="Sales C.M."/>
            <person name="Mahendra S."/>
            <person name="Grostern A."/>
            <person name="Parales R.E."/>
            <person name="Goodwin L.A."/>
            <person name="Woyke T."/>
            <person name="Nolan M."/>
            <person name="Lapidus A."/>
            <person name="Chertkov O."/>
            <person name="Ovchinnikova G."/>
            <person name="Sczyrba A."/>
            <person name="Alvarez-Cohen L."/>
        </authorList>
    </citation>
    <scope>NUCLEOTIDE SEQUENCE [LARGE SCALE GENOMIC DNA]</scope>
    <source>
        <strain evidence="10">ATCC 55486 / DSM 44775 / JCM 13855 / CB1190</strain>
    </source>
</reference>
<evidence type="ECO:0000256" key="2">
    <source>
        <dbReference type="ARBA" id="ARBA00023015"/>
    </source>
</evidence>
<dbReference type="Pfam" id="PF08281">
    <property type="entry name" value="Sigma70_r4_2"/>
    <property type="match status" value="1"/>
</dbReference>
<keyword evidence="2" id="KW-0805">Transcription regulation</keyword>
<dbReference type="InterPro" id="IPR013324">
    <property type="entry name" value="RNA_pol_sigma_r3/r4-like"/>
</dbReference>
<dbReference type="Proteomes" id="UP000007809">
    <property type="component" value="Chromosome"/>
</dbReference>
<comment type="similarity">
    <text evidence="1">Belongs to the sigma-70 factor family. ECF subfamily.</text>
</comment>
<keyword evidence="3" id="KW-0731">Sigma factor</keyword>
<keyword evidence="10" id="KW-1185">Reference proteome</keyword>
<evidence type="ECO:0000313" key="9">
    <source>
        <dbReference type="EMBL" id="AEA24189.1"/>
    </source>
</evidence>
<feature type="compositionally biased region" description="Low complexity" evidence="6">
    <location>
        <begin position="165"/>
        <end position="180"/>
    </location>
</feature>
<dbReference type="CDD" id="cd06171">
    <property type="entry name" value="Sigma70_r4"/>
    <property type="match status" value="1"/>
</dbReference>
<feature type="compositionally biased region" description="Basic and acidic residues" evidence="6">
    <location>
        <begin position="19"/>
        <end position="29"/>
    </location>
</feature>
<evidence type="ECO:0000256" key="1">
    <source>
        <dbReference type="ARBA" id="ARBA00010641"/>
    </source>
</evidence>
<proteinExistence type="inferred from homology"/>
<dbReference type="SUPFAM" id="SSF88946">
    <property type="entry name" value="Sigma2 domain of RNA polymerase sigma factors"/>
    <property type="match status" value="1"/>
</dbReference>
<feature type="region of interest" description="Disordered" evidence="6">
    <location>
        <begin position="1"/>
        <end position="61"/>
    </location>
</feature>
<feature type="domain" description="RNA polymerase sigma-70 region 2" evidence="7">
    <location>
        <begin position="93"/>
        <end position="159"/>
    </location>
</feature>
<keyword evidence="5" id="KW-0804">Transcription</keyword>
<dbReference type="InterPro" id="IPR007627">
    <property type="entry name" value="RNA_pol_sigma70_r2"/>
</dbReference>
<dbReference type="InterPro" id="IPR036388">
    <property type="entry name" value="WH-like_DNA-bd_sf"/>
</dbReference>